<dbReference type="InterPro" id="IPR052631">
    <property type="entry name" value="Paired_homeobox_Bicoid"/>
</dbReference>
<evidence type="ECO:0000313" key="12">
    <source>
        <dbReference type="Proteomes" id="UP000694867"/>
    </source>
</evidence>
<feature type="compositionally biased region" description="Basic and acidic residues" evidence="10">
    <location>
        <begin position="69"/>
        <end position="79"/>
    </location>
</feature>
<dbReference type="PROSITE" id="PS00027">
    <property type="entry name" value="HOMEOBOX_1"/>
    <property type="match status" value="1"/>
</dbReference>
<evidence type="ECO:0000256" key="5">
    <source>
        <dbReference type="ARBA" id="ARBA00023242"/>
    </source>
</evidence>
<dbReference type="PRINTS" id="PR00031">
    <property type="entry name" value="HTHREPRESSR"/>
</dbReference>
<dbReference type="InterPro" id="IPR001356">
    <property type="entry name" value="HD"/>
</dbReference>
<dbReference type="InterPro" id="IPR017970">
    <property type="entry name" value="Homeobox_CS"/>
</dbReference>
<keyword evidence="12" id="KW-1185">Reference proteome</keyword>
<dbReference type="PANTHER" id="PTHR46255:SF3">
    <property type="entry name" value="HOMEOBOX DOMAIN-CONTAINING PROTEIN"/>
    <property type="match status" value="1"/>
</dbReference>
<evidence type="ECO:0000256" key="7">
    <source>
        <dbReference type="ARBA" id="ARBA00069290"/>
    </source>
</evidence>
<gene>
    <name evidence="13" type="primary">LOC100907636</name>
</gene>
<accession>A0AAJ6QMM8</accession>
<dbReference type="AlphaFoldDB" id="A0AAJ6QMM8"/>
<evidence type="ECO:0000256" key="6">
    <source>
        <dbReference type="ARBA" id="ARBA00038351"/>
    </source>
</evidence>
<evidence type="ECO:0000313" key="13">
    <source>
        <dbReference type="RefSeq" id="XP_003737916.2"/>
    </source>
</evidence>
<evidence type="ECO:0000256" key="2">
    <source>
        <dbReference type="ARBA" id="ARBA00022473"/>
    </source>
</evidence>
<keyword evidence="5 8" id="KW-0539">Nucleus</keyword>
<keyword evidence="4 8" id="KW-0371">Homeobox</keyword>
<evidence type="ECO:0000256" key="1">
    <source>
        <dbReference type="ARBA" id="ARBA00004123"/>
    </source>
</evidence>
<evidence type="ECO:0000259" key="11">
    <source>
        <dbReference type="PROSITE" id="PS50071"/>
    </source>
</evidence>
<dbReference type="Pfam" id="PF00046">
    <property type="entry name" value="Homeodomain"/>
    <property type="match status" value="1"/>
</dbReference>
<evidence type="ECO:0000256" key="9">
    <source>
        <dbReference type="RuleBase" id="RU000682"/>
    </source>
</evidence>
<dbReference type="GO" id="GO:0005634">
    <property type="term" value="C:nucleus"/>
    <property type="evidence" value="ECO:0007669"/>
    <property type="project" value="UniProtKB-SubCell"/>
</dbReference>
<dbReference type="SMART" id="SM00389">
    <property type="entry name" value="HOX"/>
    <property type="match status" value="1"/>
</dbReference>
<feature type="region of interest" description="Disordered" evidence="10">
    <location>
        <begin position="36"/>
        <end position="89"/>
    </location>
</feature>
<proteinExistence type="inferred from homology"/>
<comment type="similarity">
    <text evidence="6">Belongs to the paired homeobox family. Unc-4 subfamily.</text>
</comment>
<evidence type="ECO:0000256" key="3">
    <source>
        <dbReference type="ARBA" id="ARBA00023125"/>
    </source>
</evidence>
<dbReference type="Proteomes" id="UP000694867">
    <property type="component" value="Unplaced"/>
</dbReference>
<dbReference type="GO" id="GO:0000981">
    <property type="term" value="F:DNA-binding transcription factor activity, RNA polymerase II-specific"/>
    <property type="evidence" value="ECO:0007669"/>
    <property type="project" value="InterPro"/>
</dbReference>
<dbReference type="PROSITE" id="PS50071">
    <property type="entry name" value="HOMEOBOX_2"/>
    <property type="match status" value="1"/>
</dbReference>
<evidence type="ECO:0000256" key="4">
    <source>
        <dbReference type="ARBA" id="ARBA00023155"/>
    </source>
</evidence>
<evidence type="ECO:0000256" key="10">
    <source>
        <dbReference type="SAM" id="MobiDB-lite"/>
    </source>
</evidence>
<comment type="subcellular location">
    <subcellularLocation>
        <location evidence="1 8 9">Nucleus</location>
    </subcellularLocation>
</comment>
<feature type="region of interest" description="Disordered" evidence="10">
    <location>
        <begin position="210"/>
        <end position="235"/>
    </location>
</feature>
<dbReference type="FunFam" id="1.10.10.60:FF:000057">
    <property type="entry name" value="Short stature homeobox 2"/>
    <property type="match status" value="1"/>
</dbReference>
<name>A0AAJ6QMM8_9ACAR</name>
<feature type="compositionally biased region" description="Basic and acidic residues" evidence="10">
    <location>
        <begin position="46"/>
        <end position="58"/>
    </location>
</feature>
<dbReference type="GO" id="GO:1990837">
    <property type="term" value="F:sequence-specific double-stranded DNA binding"/>
    <property type="evidence" value="ECO:0007669"/>
    <property type="project" value="TreeGrafter"/>
</dbReference>
<feature type="region of interest" description="Disordered" evidence="10">
    <location>
        <begin position="1"/>
        <end position="23"/>
    </location>
</feature>
<feature type="DNA-binding region" description="Homeobox" evidence="8">
    <location>
        <begin position="86"/>
        <end position="145"/>
    </location>
</feature>
<dbReference type="InterPro" id="IPR000047">
    <property type="entry name" value="HTH_motif"/>
</dbReference>
<reference evidence="13" key="1">
    <citation type="submission" date="2025-08" db="UniProtKB">
        <authorList>
            <consortium name="RefSeq"/>
        </authorList>
    </citation>
    <scope>IDENTIFICATION</scope>
</reference>
<keyword evidence="2" id="KW-0217">Developmental protein</keyword>
<dbReference type="RefSeq" id="XP_003737916.2">
    <property type="nucleotide sequence ID" value="XM_003737868.2"/>
</dbReference>
<organism evidence="12 13">
    <name type="scientific">Galendromus occidentalis</name>
    <name type="common">western predatory mite</name>
    <dbReference type="NCBI Taxonomy" id="34638"/>
    <lineage>
        <taxon>Eukaryota</taxon>
        <taxon>Metazoa</taxon>
        <taxon>Ecdysozoa</taxon>
        <taxon>Arthropoda</taxon>
        <taxon>Chelicerata</taxon>
        <taxon>Arachnida</taxon>
        <taxon>Acari</taxon>
        <taxon>Parasitiformes</taxon>
        <taxon>Mesostigmata</taxon>
        <taxon>Gamasina</taxon>
        <taxon>Phytoseioidea</taxon>
        <taxon>Phytoseiidae</taxon>
        <taxon>Typhlodrominae</taxon>
        <taxon>Galendromus</taxon>
    </lineage>
</organism>
<protein>
    <recommendedName>
        <fullName evidence="7">Homeobox protein unc-4</fullName>
    </recommendedName>
</protein>
<evidence type="ECO:0000256" key="8">
    <source>
        <dbReference type="PROSITE-ProRule" id="PRU00108"/>
    </source>
</evidence>
<dbReference type="InterPro" id="IPR009057">
    <property type="entry name" value="Homeodomain-like_sf"/>
</dbReference>
<dbReference type="Gene3D" id="1.10.10.60">
    <property type="entry name" value="Homeodomain-like"/>
    <property type="match status" value="1"/>
</dbReference>
<keyword evidence="3 8" id="KW-0238">DNA-binding</keyword>
<dbReference type="CDD" id="cd00086">
    <property type="entry name" value="homeodomain"/>
    <property type="match status" value="1"/>
</dbReference>
<dbReference type="SUPFAM" id="SSF46689">
    <property type="entry name" value="Homeodomain-like"/>
    <property type="match status" value="1"/>
</dbReference>
<feature type="domain" description="Homeobox" evidence="11">
    <location>
        <begin position="84"/>
        <end position="144"/>
    </location>
</feature>
<sequence>MEELTEFVSKTFKDTSADPPQSSRCLSFMAQNLATPFKREEEEDSKDSRDCFSREDAISPRPLNLKEASFSHRDLKEARNNSGVKQRRSRTNFTLEQLNELEKLFDETHYPDAFMREELSQRLGLSEARVQVWFQNRRAKCRKHESQLHKNKLNHLPTVSALSSIGSMPSLTPLAQLGSFPVIGALGHAKTLPKDMPLSAFVSVNSAREAEGKFPPSPPSARSPTPPSTSCPTKVGNSASTSLFHALPSIIESSSKQLSFNSLAQPLPYEHLLAAAQHYALLMNGHERWGGYLNLSLSPLAINALLNLDGQSNASLANSMTNLQSETTGTDLRIKTKAAESNL</sequence>
<feature type="compositionally biased region" description="Pro residues" evidence="10">
    <location>
        <begin position="215"/>
        <end position="229"/>
    </location>
</feature>
<dbReference type="KEGG" id="goe:100907636"/>
<dbReference type="PANTHER" id="PTHR46255">
    <property type="entry name" value="SHORT STATURE HOMEOBOX"/>
    <property type="match status" value="1"/>
</dbReference>
<dbReference type="GeneID" id="100907636"/>